<dbReference type="EMBL" id="JACXVP010000002">
    <property type="protein sequence ID" value="KAG5622401.1"/>
    <property type="molecule type" value="Genomic_DNA"/>
</dbReference>
<dbReference type="InterPro" id="IPR011989">
    <property type="entry name" value="ARM-like"/>
</dbReference>
<evidence type="ECO:0000313" key="2">
    <source>
        <dbReference type="Proteomes" id="UP000824120"/>
    </source>
</evidence>
<dbReference type="SUPFAM" id="SSF48371">
    <property type="entry name" value="ARM repeat"/>
    <property type="match status" value="1"/>
</dbReference>
<dbReference type="AlphaFoldDB" id="A0A9J6AD73"/>
<dbReference type="Gene3D" id="1.25.10.10">
    <property type="entry name" value="Leucine-rich Repeat Variant"/>
    <property type="match status" value="1"/>
</dbReference>
<comment type="caution">
    <text evidence="1">The sequence shown here is derived from an EMBL/GenBank/DDBJ whole genome shotgun (WGS) entry which is preliminary data.</text>
</comment>
<dbReference type="OrthoDB" id="2017266at2759"/>
<name>A0A9J6AD73_SOLCO</name>
<accession>A0A9J6AD73</accession>
<dbReference type="InterPro" id="IPR016024">
    <property type="entry name" value="ARM-type_fold"/>
</dbReference>
<organism evidence="1 2">
    <name type="scientific">Solanum commersonii</name>
    <name type="common">Commerson's wild potato</name>
    <name type="synonym">Commerson's nightshade</name>
    <dbReference type="NCBI Taxonomy" id="4109"/>
    <lineage>
        <taxon>Eukaryota</taxon>
        <taxon>Viridiplantae</taxon>
        <taxon>Streptophyta</taxon>
        <taxon>Embryophyta</taxon>
        <taxon>Tracheophyta</taxon>
        <taxon>Spermatophyta</taxon>
        <taxon>Magnoliopsida</taxon>
        <taxon>eudicotyledons</taxon>
        <taxon>Gunneridae</taxon>
        <taxon>Pentapetalae</taxon>
        <taxon>asterids</taxon>
        <taxon>lamiids</taxon>
        <taxon>Solanales</taxon>
        <taxon>Solanaceae</taxon>
        <taxon>Solanoideae</taxon>
        <taxon>Solaneae</taxon>
        <taxon>Solanum</taxon>
    </lineage>
</organism>
<evidence type="ECO:0000313" key="1">
    <source>
        <dbReference type="EMBL" id="KAG5622401.1"/>
    </source>
</evidence>
<gene>
    <name evidence="1" type="ORF">H5410_007619</name>
</gene>
<sequence length="105" mass="11696">MRFCFLDERRMKIVEIGGAQHLLNMLESARDDRTRKEALKALFAISKSVFSAHSYTADAAAVVLHQAGAISIIKSTLESGEDAEVGNYKSNLLSRFQDLSYDIRS</sequence>
<protein>
    <submittedName>
        <fullName evidence="1">Uncharacterized protein</fullName>
    </submittedName>
</protein>
<reference evidence="1 2" key="1">
    <citation type="submission" date="2020-09" db="EMBL/GenBank/DDBJ databases">
        <title>De no assembly of potato wild relative species, Solanum commersonii.</title>
        <authorList>
            <person name="Cho K."/>
        </authorList>
    </citation>
    <scope>NUCLEOTIDE SEQUENCE [LARGE SCALE GENOMIC DNA]</scope>
    <source>
        <strain evidence="1">LZ3.2</strain>
        <tissue evidence="1">Leaf</tissue>
    </source>
</reference>
<dbReference type="Proteomes" id="UP000824120">
    <property type="component" value="Chromosome 2"/>
</dbReference>
<keyword evidence="2" id="KW-1185">Reference proteome</keyword>
<proteinExistence type="predicted"/>
<dbReference type="PANTHER" id="PTHR47673:SF1">
    <property type="entry name" value="ARM REPEAT SUPERFAMILY PROTEIN"/>
    <property type="match status" value="1"/>
</dbReference>
<dbReference type="PANTHER" id="PTHR47673">
    <property type="entry name" value="ARM REPEAT SUPERFAMILY PROTEIN"/>
    <property type="match status" value="1"/>
</dbReference>